<keyword evidence="1" id="KW-0472">Membrane</keyword>
<accession>A0A5C1EAL0</accession>
<dbReference type="AlphaFoldDB" id="A0A5C1EAL0"/>
<dbReference type="EMBL" id="CP022579">
    <property type="protein sequence ID" value="QEL65684.1"/>
    <property type="molecule type" value="Genomic_DNA"/>
</dbReference>
<gene>
    <name evidence="5" type="ORF">OTERR_22080</name>
</gene>
<dbReference type="PROSITE" id="PS00211">
    <property type="entry name" value="ABC_TRANSPORTER_1"/>
    <property type="match status" value="1"/>
</dbReference>
<dbReference type="PANTHER" id="PTHR43038">
    <property type="entry name" value="ATP-BINDING CASSETTE, SUB-FAMILY H, MEMBER 1"/>
    <property type="match status" value="1"/>
</dbReference>
<reference evidence="5 6" key="1">
    <citation type="submission" date="2017-07" db="EMBL/GenBank/DDBJ databases">
        <title>Complete genome sequence of Oryzomicrobium terrae TPP412.</title>
        <authorList>
            <person name="Chiu L.-W."/>
            <person name="Lo K.-J."/>
            <person name="Tsai Y.-M."/>
            <person name="Lin S.-S."/>
            <person name="Kuo C.-H."/>
            <person name="Liu C.-T."/>
        </authorList>
    </citation>
    <scope>NUCLEOTIDE SEQUENCE [LARGE SCALE GENOMIC DNA]</scope>
    <source>
        <strain evidence="5 6">TPP412</strain>
    </source>
</reference>
<dbReference type="SUPFAM" id="SSF52540">
    <property type="entry name" value="P-loop containing nucleoside triphosphate hydrolases"/>
    <property type="match status" value="1"/>
</dbReference>
<evidence type="ECO:0000256" key="3">
    <source>
        <dbReference type="ARBA" id="ARBA00022840"/>
    </source>
</evidence>
<evidence type="ECO:0000259" key="4">
    <source>
        <dbReference type="PROSITE" id="PS50893"/>
    </source>
</evidence>
<evidence type="ECO:0000313" key="6">
    <source>
        <dbReference type="Proteomes" id="UP000323671"/>
    </source>
</evidence>
<sequence length="338" mass="34924">MSTPDAVLATAPAGPAIAVDGLTKRFGAFTALDGVTFAAGQGEIMGFLGPNGAGKSTLIRILCGLLHPSAGQARVAGIDVTRQPEAVRARIGYMSQKFSLYGDLSVVENLRFFAGIYSVPRAEMAERIAYAVAMAGLGGQENTLVANLAGGWKQRLALGAAILHRPPVLFLDEPTSGVDPESRRRFWELIHTLSGDGVTVLVSTHYMDEAEYCHRIALIARGRLIALGTPLEIKRGSLSGELLALDCADVGRALPLVQGAAGVRDAALFGSRLHVTVDAAARRGPELEALLAAQGIAGAVARPIAPTMEDSFVSLVGKAAAEGKADPAGAAGAAGARP</sequence>
<dbReference type="InterPro" id="IPR003593">
    <property type="entry name" value="AAA+_ATPase"/>
</dbReference>
<dbReference type="GO" id="GO:0005524">
    <property type="term" value="F:ATP binding"/>
    <property type="evidence" value="ECO:0007669"/>
    <property type="project" value="UniProtKB-KW"/>
</dbReference>
<dbReference type="CDD" id="cd03230">
    <property type="entry name" value="ABC_DR_subfamily_A"/>
    <property type="match status" value="1"/>
</dbReference>
<dbReference type="PANTHER" id="PTHR43038:SF3">
    <property type="entry name" value="ABC TRANSPORTER G FAMILY MEMBER 20 ISOFORM X1"/>
    <property type="match status" value="1"/>
</dbReference>
<keyword evidence="3 5" id="KW-0067">ATP-binding</keyword>
<keyword evidence="6" id="KW-1185">Reference proteome</keyword>
<dbReference type="Proteomes" id="UP000323671">
    <property type="component" value="Chromosome"/>
</dbReference>
<feature type="domain" description="ABC transporter" evidence="4">
    <location>
        <begin position="17"/>
        <end position="246"/>
    </location>
</feature>
<protein>
    <submittedName>
        <fullName evidence="5">ABC transporter ATP-binding protein</fullName>
    </submittedName>
</protein>
<organism evidence="5 6">
    <name type="scientific">Oryzomicrobium terrae</name>
    <dbReference type="NCBI Taxonomy" id="1735038"/>
    <lineage>
        <taxon>Bacteria</taxon>
        <taxon>Pseudomonadati</taxon>
        <taxon>Pseudomonadota</taxon>
        <taxon>Betaproteobacteria</taxon>
        <taxon>Rhodocyclales</taxon>
        <taxon>Rhodocyclaceae</taxon>
        <taxon>Oryzomicrobium</taxon>
    </lineage>
</organism>
<dbReference type="InterPro" id="IPR017871">
    <property type="entry name" value="ABC_transporter-like_CS"/>
</dbReference>
<name>A0A5C1EAL0_9RHOO</name>
<keyword evidence="2" id="KW-0547">Nucleotide-binding</keyword>
<evidence type="ECO:0000256" key="2">
    <source>
        <dbReference type="ARBA" id="ARBA00022741"/>
    </source>
</evidence>
<dbReference type="RefSeq" id="WP_149425803.1">
    <property type="nucleotide sequence ID" value="NZ_CP022579.1"/>
</dbReference>
<dbReference type="Gene3D" id="3.40.50.300">
    <property type="entry name" value="P-loop containing nucleotide triphosphate hydrolases"/>
    <property type="match status" value="1"/>
</dbReference>
<evidence type="ECO:0000256" key="1">
    <source>
        <dbReference type="ARBA" id="ARBA00022475"/>
    </source>
</evidence>
<evidence type="ECO:0000313" key="5">
    <source>
        <dbReference type="EMBL" id="QEL65684.1"/>
    </source>
</evidence>
<dbReference type="Pfam" id="PF00005">
    <property type="entry name" value="ABC_tran"/>
    <property type="match status" value="1"/>
</dbReference>
<keyword evidence="1" id="KW-1003">Cell membrane</keyword>
<dbReference type="GO" id="GO:0016887">
    <property type="term" value="F:ATP hydrolysis activity"/>
    <property type="evidence" value="ECO:0007669"/>
    <property type="project" value="InterPro"/>
</dbReference>
<proteinExistence type="predicted"/>
<dbReference type="SMART" id="SM00382">
    <property type="entry name" value="AAA"/>
    <property type="match status" value="1"/>
</dbReference>
<dbReference type="KEGG" id="otr:OTERR_22080"/>
<dbReference type="PROSITE" id="PS50893">
    <property type="entry name" value="ABC_TRANSPORTER_2"/>
    <property type="match status" value="1"/>
</dbReference>
<dbReference type="InterPro" id="IPR003439">
    <property type="entry name" value="ABC_transporter-like_ATP-bd"/>
</dbReference>
<dbReference type="InterPro" id="IPR027417">
    <property type="entry name" value="P-loop_NTPase"/>
</dbReference>